<dbReference type="InterPro" id="IPR038380">
    <property type="entry name" value="Ribosomal_bS21_sf"/>
</dbReference>
<dbReference type="AlphaFoldDB" id="A0AAW1WSS2"/>
<feature type="compositionally biased region" description="Basic residues" evidence="4">
    <location>
        <begin position="153"/>
        <end position="162"/>
    </location>
</feature>
<keyword evidence="2" id="KW-0689">Ribosomal protein</keyword>
<dbReference type="GO" id="GO:0005840">
    <property type="term" value="C:ribosome"/>
    <property type="evidence" value="ECO:0007669"/>
    <property type="project" value="UniProtKB-KW"/>
</dbReference>
<keyword evidence="5" id="KW-0732">Signal</keyword>
<name>A0AAW1WSS2_RUBAR</name>
<feature type="compositionally biased region" description="Basic residues" evidence="4">
    <location>
        <begin position="121"/>
        <end position="145"/>
    </location>
</feature>
<comment type="caution">
    <text evidence="6">The sequence shown here is derived from an EMBL/GenBank/DDBJ whole genome shotgun (WGS) entry which is preliminary data.</text>
</comment>
<dbReference type="EMBL" id="JBEDUW010000005">
    <property type="protein sequence ID" value="KAK9926714.1"/>
    <property type="molecule type" value="Genomic_DNA"/>
</dbReference>
<dbReference type="GO" id="GO:0003735">
    <property type="term" value="F:structural constituent of ribosome"/>
    <property type="evidence" value="ECO:0007669"/>
    <property type="project" value="InterPro"/>
</dbReference>
<gene>
    <name evidence="6" type="ORF">M0R45_023927</name>
</gene>
<accession>A0AAW1WSS2</accession>
<dbReference type="Pfam" id="PF01165">
    <property type="entry name" value="Ribosomal_S21"/>
    <property type="match status" value="1"/>
</dbReference>
<evidence type="ECO:0000256" key="5">
    <source>
        <dbReference type="SAM" id="SignalP"/>
    </source>
</evidence>
<dbReference type="Gene3D" id="1.20.5.1150">
    <property type="entry name" value="Ribosomal protein S8"/>
    <property type="match status" value="1"/>
</dbReference>
<keyword evidence="3" id="KW-0687">Ribonucleoprotein</keyword>
<proteinExistence type="inferred from homology"/>
<dbReference type="PANTHER" id="PTHR21109:SF0">
    <property type="entry name" value="SMALL RIBOSOMAL SUBUNIT PROTEIN BS21M"/>
    <property type="match status" value="1"/>
</dbReference>
<feature type="compositionally biased region" description="Acidic residues" evidence="4">
    <location>
        <begin position="178"/>
        <end position="189"/>
    </location>
</feature>
<dbReference type="GO" id="GO:0006412">
    <property type="term" value="P:translation"/>
    <property type="evidence" value="ECO:0007669"/>
    <property type="project" value="InterPro"/>
</dbReference>
<dbReference type="PANTHER" id="PTHR21109">
    <property type="entry name" value="MITOCHONDRIAL 28S RIBOSOMAL PROTEIN S21"/>
    <property type="match status" value="1"/>
</dbReference>
<keyword evidence="7" id="KW-1185">Reference proteome</keyword>
<feature type="signal peptide" evidence="5">
    <location>
        <begin position="1"/>
        <end position="21"/>
    </location>
</feature>
<evidence type="ECO:0000313" key="7">
    <source>
        <dbReference type="Proteomes" id="UP001457282"/>
    </source>
</evidence>
<feature type="region of interest" description="Disordered" evidence="4">
    <location>
        <begin position="117"/>
        <end position="195"/>
    </location>
</feature>
<protein>
    <submittedName>
        <fullName evidence="6">Uncharacterized protein</fullName>
    </submittedName>
</protein>
<evidence type="ECO:0000256" key="3">
    <source>
        <dbReference type="ARBA" id="ARBA00023274"/>
    </source>
</evidence>
<comment type="similarity">
    <text evidence="1">Belongs to the bacterial ribosomal protein bS21 family.</text>
</comment>
<organism evidence="6 7">
    <name type="scientific">Rubus argutus</name>
    <name type="common">Southern blackberry</name>
    <dbReference type="NCBI Taxonomy" id="59490"/>
    <lineage>
        <taxon>Eukaryota</taxon>
        <taxon>Viridiplantae</taxon>
        <taxon>Streptophyta</taxon>
        <taxon>Embryophyta</taxon>
        <taxon>Tracheophyta</taxon>
        <taxon>Spermatophyta</taxon>
        <taxon>Magnoliopsida</taxon>
        <taxon>eudicotyledons</taxon>
        <taxon>Gunneridae</taxon>
        <taxon>Pentapetalae</taxon>
        <taxon>rosids</taxon>
        <taxon>fabids</taxon>
        <taxon>Rosales</taxon>
        <taxon>Rosaceae</taxon>
        <taxon>Rosoideae</taxon>
        <taxon>Rosoideae incertae sedis</taxon>
        <taxon>Rubus</taxon>
    </lineage>
</organism>
<evidence type="ECO:0000256" key="1">
    <source>
        <dbReference type="ARBA" id="ARBA00006640"/>
    </source>
</evidence>
<dbReference type="GO" id="GO:1990904">
    <property type="term" value="C:ribonucleoprotein complex"/>
    <property type="evidence" value="ECO:0007669"/>
    <property type="project" value="UniProtKB-KW"/>
</dbReference>
<reference evidence="6 7" key="1">
    <citation type="journal article" date="2023" name="G3 (Bethesda)">
        <title>A chromosome-length genome assembly and annotation of blackberry (Rubus argutus, cv. 'Hillquist').</title>
        <authorList>
            <person name="Bruna T."/>
            <person name="Aryal R."/>
            <person name="Dudchenko O."/>
            <person name="Sargent D.J."/>
            <person name="Mead D."/>
            <person name="Buti M."/>
            <person name="Cavallini A."/>
            <person name="Hytonen T."/>
            <person name="Andres J."/>
            <person name="Pham M."/>
            <person name="Weisz D."/>
            <person name="Mascagni F."/>
            <person name="Usai G."/>
            <person name="Natali L."/>
            <person name="Bassil N."/>
            <person name="Fernandez G.E."/>
            <person name="Lomsadze A."/>
            <person name="Armour M."/>
            <person name="Olukolu B."/>
            <person name="Poorten T."/>
            <person name="Britton C."/>
            <person name="Davik J."/>
            <person name="Ashrafi H."/>
            <person name="Aiden E.L."/>
            <person name="Borodovsky M."/>
            <person name="Worthington M."/>
        </authorList>
    </citation>
    <scope>NUCLEOTIDE SEQUENCE [LARGE SCALE GENOMIC DNA]</scope>
    <source>
        <strain evidence="6">PI 553951</strain>
    </source>
</reference>
<evidence type="ECO:0000313" key="6">
    <source>
        <dbReference type="EMBL" id="KAK9926714.1"/>
    </source>
</evidence>
<feature type="compositionally biased region" description="Basic and acidic residues" evidence="4">
    <location>
        <begin position="164"/>
        <end position="177"/>
    </location>
</feature>
<sequence length="195" mass="22819">MAASSLSNLLSSLLLLLPSKSPPPPPELSFQPRVPLHMTSRWAPLVANWAPSPSSLWDNVACPSLANSNVLFFSSGFNAQITVQDNESEEWLVNRFRREVIRSGVFRECKRRRFFENNQDKKRRMGTISKKKKKRKARQAARRNKNNNSQRSSRSKYRKQFKQQKLEKKDNEPKREEDNDSDDNWDFYEADLPYN</sequence>
<dbReference type="InterPro" id="IPR001911">
    <property type="entry name" value="Ribosomal_bS21"/>
</dbReference>
<evidence type="ECO:0000256" key="2">
    <source>
        <dbReference type="ARBA" id="ARBA00022980"/>
    </source>
</evidence>
<feature type="chain" id="PRO_5043766343" evidence="5">
    <location>
        <begin position="22"/>
        <end position="195"/>
    </location>
</feature>
<evidence type="ECO:0000256" key="4">
    <source>
        <dbReference type="SAM" id="MobiDB-lite"/>
    </source>
</evidence>
<dbReference type="Proteomes" id="UP001457282">
    <property type="component" value="Unassembled WGS sequence"/>
</dbReference>